<keyword evidence="2 4" id="KW-0863">Zinc-finger</keyword>
<dbReference type="Pfam" id="PF00628">
    <property type="entry name" value="PHD"/>
    <property type="match status" value="2"/>
</dbReference>
<evidence type="ECO:0000313" key="8">
    <source>
        <dbReference type="Proteomes" id="UP000813463"/>
    </source>
</evidence>
<proteinExistence type="predicted"/>
<evidence type="ECO:0000259" key="7">
    <source>
        <dbReference type="PROSITE" id="PS50089"/>
    </source>
</evidence>
<evidence type="ECO:0000256" key="3">
    <source>
        <dbReference type="ARBA" id="ARBA00022833"/>
    </source>
</evidence>
<name>A0ABM3RDW8_SPIOL</name>
<keyword evidence="3" id="KW-0862">Zinc</keyword>
<keyword evidence="1" id="KW-0479">Metal-binding</keyword>
<reference evidence="8" key="1">
    <citation type="journal article" date="2021" name="Nat. Commun.">
        <title>Genomic analyses provide insights into spinach domestication and the genetic basis of agronomic traits.</title>
        <authorList>
            <person name="Cai X."/>
            <person name="Sun X."/>
            <person name="Xu C."/>
            <person name="Sun H."/>
            <person name="Wang X."/>
            <person name="Ge C."/>
            <person name="Zhang Z."/>
            <person name="Wang Q."/>
            <person name="Fei Z."/>
            <person name="Jiao C."/>
            <person name="Wang Q."/>
        </authorList>
    </citation>
    <scope>NUCLEOTIDE SEQUENCE [LARGE SCALE GENOMIC DNA]</scope>
    <source>
        <strain evidence="8">cv. Varoflay</strain>
    </source>
</reference>
<dbReference type="Gene3D" id="2.30.30.1150">
    <property type="match status" value="1"/>
</dbReference>
<evidence type="ECO:0000256" key="4">
    <source>
        <dbReference type="PROSITE-ProRule" id="PRU00175"/>
    </source>
</evidence>
<dbReference type="InterPro" id="IPR011011">
    <property type="entry name" value="Znf_FYVE_PHD"/>
</dbReference>
<dbReference type="InterPro" id="IPR001841">
    <property type="entry name" value="Znf_RING"/>
</dbReference>
<accession>A0ABM3RDW8</accession>
<dbReference type="Gene3D" id="3.30.40.10">
    <property type="entry name" value="Zinc/RING finger domain, C3HC4 (zinc finger)"/>
    <property type="match status" value="2"/>
</dbReference>
<gene>
    <name evidence="9" type="primary">LOC110779886</name>
</gene>
<dbReference type="SMART" id="SM00249">
    <property type="entry name" value="PHD"/>
    <property type="match status" value="3"/>
</dbReference>
<sequence length="612" mass="66904">MVIEENCNGNGFVNGDRNRVNGFLHGSSSGSGGSSSAGNGSSLRTYKRRKCSMPNSSCKVVDLENMPCATSAQLDEKMVKELVDIDLQKNSSEQVCDPKINCHSLVNGSNDCSYQHWRNALENICQSLCPTEGVGGGIADCIREALLSSAGSSHANVAKETGAHHDSHTHILRTELTNGASTEAKAFSALVSNGAPSESGHSPVSRQCERAFFRLVMSGKFASLCKMLTENFHGLKIEKVLDFSLIDSRIKEGAYEHTPMLFSSDIQQIWKKLRTIGNEMVSLSNNMSELSRASCYDLGGSAVPDTSSDKRHELSTRDFVTRIKQEELDAAVFCTCRQCGERADGRDCLVCDSCEGMFHVSCIKPAVKEIPNKSWYCANCAASGIASPHEDCVVCERLIAYSGINEVDALPLTEEAPDNADECSNGIIGTGPQVFKGNEQLPCKICRSILKTGEEFRVCEHSGCAYKYYHIRCLTNKELKAYGPRWYCPSCLCRVCLIDKDDNDIVMCDGCDHGFHIYCLNPPRTSVPKGRWFCPKCDVGVKAILKVEKFYENFGRKLHRKGESKKVSGDSSKKSKQEFEDAAGGSGGMDMLLSAARTLNDEDSTVVQEGLS</sequence>
<evidence type="ECO:0000256" key="5">
    <source>
        <dbReference type="SAM" id="MobiDB-lite"/>
    </source>
</evidence>
<evidence type="ECO:0000256" key="1">
    <source>
        <dbReference type="ARBA" id="ARBA00022723"/>
    </source>
</evidence>
<feature type="domain" description="RING-type" evidence="7">
    <location>
        <begin position="493"/>
        <end position="538"/>
    </location>
</feature>
<feature type="domain" description="PHD-type" evidence="6">
    <location>
        <begin position="490"/>
        <end position="540"/>
    </location>
</feature>
<dbReference type="SUPFAM" id="SSF57903">
    <property type="entry name" value="FYVE/PHD zinc finger"/>
    <property type="match status" value="3"/>
</dbReference>
<feature type="domain" description="PHD-type" evidence="6">
    <location>
        <begin position="331"/>
        <end position="383"/>
    </location>
</feature>
<dbReference type="PANTHER" id="PTHR47162:SF9">
    <property type="entry name" value="PHD FINGER PROTEIN EHD3-LIKE"/>
    <property type="match status" value="1"/>
</dbReference>
<dbReference type="SMART" id="SM00184">
    <property type="entry name" value="RING"/>
    <property type="match status" value="3"/>
</dbReference>
<evidence type="ECO:0000313" key="9">
    <source>
        <dbReference type="RefSeq" id="XP_056693790.1"/>
    </source>
</evidence>
<dbReference type="InterPro" id="IPR019786">
    <property type="entry name" value="Zinc_finger_PHD-type_CS"/>
</dbReference>
<dbReference type="PROSITE" id="PS50016">
    <property type="entry name" value="ZF_PHD_2"/>
    <property type="match status" value="2"/>
</dbReference>
<dbReference type="Proteomes" id="UP000813463">
    <property type="component" value="Chromosome 2"/>
</dbReference>
<keyword evidence="8" id="KW-1185">Reference proteome</keyword>
<dbReference type="PANTHER" id="PTHR47162">
    <property type="entry name" value="OS02G0192300 PROTEIN"/>
    <property type="match status" value="1"/>
</dbReference>
<dbReference type="GeneID" id="110779886"/>
<dbReference type="InterPro" id="IPR001965">
    <property type="entry name" value="Znf_PHD"/>
</dbReference>
<feature type="compositionally biased region" description="Basic and acidic residues" evidence="5">
    <location>
        <begin position="564"/>
        <end position="579"/>
    </location>
</feature>
<dbReference type="PROSITE" id="PS50089">
    <property type="entry name" value="ZF_RING_2"/>
    <property type="match status" value="1"/>
</dbReference>
<dbReference type="InterPro" id="IPR013083">
    <property type="entry name" value="Znf_RING/FYVE/PHD"/>
</dbReference>
<dbReference type="RefSeq" id="XP_056693790.1">
    <property type="nucleotide sequence ID" value="XM_056837812.1"/>
</dbReference>
<protein>
    <submittedName>
        <fullName evidence="9">PHD finger protein EHD3</fullName>
    </submittedName>
</protein>
<feature type="region of interest" description="Disordered" evidence="5">
    <location>
        <begin position="563"/>
        <end position="587"/>
    </location>
</feature>
<dbReference type="InterPro" id="IPR019787">
    <property type="entry name" value="Znf_PHD-finger"/>
</dbReference>
<evidence type="ECO:0000259" key="6">
    <source>
        <dbReference type="PROSITE" id="PS50016"/>
    </source>
</evidence>
<evidence type="ECO:0000256" key="2">
    <source>
        <dbReference type="ARBA" id="ARBA00022771"/>
    </source>
</evidence>
<organism evidence="8 9">
    <name type="scientific">Spinacia oleracea</name>
    <name type="common">Spinach</name>
    <dbReference type="NCBI Taxonomy" id="3562"/>
    <lineage>
        <taxon>Eukaryota</taxon>
        <taxon>Viridiplantae</taxon>
        <taxon>Streptophyta</taxon>
        <taxon>Embryophyta</taxon>
        <taxon>Tracheophyta</taxon>
        <taxon>Spermatophyta</taxon>
        <taxon>Magnoliopsida</taxon>
        <taxon>eudicotyledons</taxon>
        <taxon>Gunneridae</taxon>
        <taxon>Pentapetalae</taxon>
        <taxon>Caryophyllales</taxon>
        <taxon>Chenopodiaceae</taxon>
        <taxon>Chenopodioideae</taxon>
        <taxon>Anserineae</taxon>
        <taxon>Spinacia</taxon>
    </lineage>
</organism>
<reference evidence="9" key="2">
    <citation type="submission" date="2025-08" db="UniProtKB">
        <authorList>
            <consortium name="RefSeq"/>
        </authorList>
    </citation>
    <scope>IDENTIFICATION</scope>
    <source>
        <tissue evidence="9">Leaf</tissue>
    </source>
</reference>
<dbReference type="PROSITE" id="PS01359">
    <property type="entry name" value="ZF_PHD_1"/>
    <property type="match status" value="1"/>
</dbReference>